<reference evidence="2 3" key="1">
    <citation type="submission" date="2015-07" db="EMBL/GenBank/DDBJ databases">
        <title>The genome of Pseudoloma neurophilia, a relevant intracellular parasite of the zebrafish.</title>
        <authorList>
            <person name="Ndikumana S."/>
            <person name="Pelin A."/>
            <person name="Sanders J."/>
            <person name="Corradi N."/>
        </authorList>
    </citation>
    <scope>NUCLEOTIDE SEQUENCE [LARGE SCALE GENOMIC DNA]</scope>
    <source>
        <strain evidence="2 3">MK1</strain>
    </source>
</reference>
<protein>
    <submittedName>
        <fullName evidence="2">Uncharacterized protein</fullName>
    </submittedName>
</protein>
<evidence type="ECO:0000313" key="2">
    <source>
        <dbReference type="EMBL" id="KRH94905.1"/>
    </source>
</evidence>
<keyword evidence="3" id="KW-1185">Reference proteome</keyword>
<feature type="chain" id="PRO_5006399046" evidence="1">
    <location>
        <begin position="21"/>
        <end position="356"/>
    </location>
</feature>
<dbReference type="Proteomes" id="UP000051530">
    <property type="component" value="Unassembled WGS sequence"/>
</dbReference>
<gene>
    <name evidence="2" type="ORF">M153_1120007497</name>
</gene>
<name>A0A0R0M051_9MICR</name>
<dbReference type="EMBL" id="LGUB01000018">
    <property type="protein sequence ID" value="KRH94905.1"/>
    <property type="molecule type" value="Genomic_DNA"/>
</dbReference>
<keyword evidence="1" id="KW-0732">Signal</keyword>
<feature type="signal peptide" evidence="1">
    <location>
        <begin position="1"/>
        <end position="20"/>
    </location>
</feature>
<accession>A0A0R0M051</accession>
<organism evidence="2 3">
    <name type="scientific">Pseudoloma neurophilia</name>
    <dbReference type="NCBI Taxonomy" id="146866"/>
    <lineage>
        <taxon>Eukaryota</taxon>
        <taxon>Fungi</taxon>
        <taxon>Fungi incertae sedis</taxon>
        <taxon>Microsporidia</taxon>
        <taxon>Pseudoloma</taxon>
    </lineage>
</organism>
<dbReference type="VEuPathDB" id="MicrosporidiaDB:M153_1120007497"/>
<evidence type="ECO:0000256" key="1">
    <source>
        <dbReference type="SAM" id="SignalP"/>
    </source>
</evidence>
<dbReference type="AlphaFoldDB" id="A0A0R0M051"/>
<sequence>MLLCFFCSIFIFQIVKLTDSEPQCKRPRIDEQFLENSQSKTYNTGFEDLQTQFHESLIIKNSDIWLYISPKAQDYLIDEIIPKFYSSYSEQEVVCKLNSNHLFDKHIDYFASDIFKLCNPNYNIIFIKLFCALASPYTIEAFNFVLLNNKMCILKILLNLLNLKQRDHQSSDSFRDLVSKEIAHYTIYLIKNIDFVGNYFNKTSWFAFDRDTVFGDIFHSLFEPRVYMPKEFFYMSNLPSSWFHFDRLKKSYTIKPENEQKIISLSKVFSIVPPDYDLTKKGYFVEINGRKYQAVAGNFVDWKFYDREFPVKIEIDPITSLIKHFRYVNGVKTLFNEKFMKNVGFQYMVYSEVLQE</sequence>
<proteinExistence type="predicted"/>
<evidence type="ECO:0000313" key="3">
    <source>
        <dbReference type="Proteomes" id="UP000051530"/>
    </source>
</evidence>
<comment type="caution">
    <text evidence="2">The sequence shown here is derived from an EMBL/GenBank/DDBJ whole genome shotgun (WGS) entry which is preliminary data.</text>
</comment>